<name>A9CUJ7_HOEPD</name>
<proteinExistence type="predicted"/>
<protein>
    <recommendedName>
        <fullName evidence="3">SnoaL-like domain-containing protein</fullName>
    </recommendedName>
</protein>
<reference evidence="1 2" key="2">
    <citation type="submission" date="2012-06" db="EMBL/GenBank/DDBJ databases">
        <authorList>
            <person name="Fiebig A."/>
        </authorList>
    </citation>
    <scope>NUCLEOTIDE SEQUENCE [LARGE SCALE GENOMIC DNA]</scope>
    <source>
        <strain evidence="1 2">DFL-43</strain>
    </source>
</reference>
<dbReference type="EMBL" id="ABIA03000005">
    <property type="protein sequence ID" value="EDQ35221.1"/>
    <property type="molecule type" value="Genomic_DNA"/>
</dbReference>
<dbReference type="Proteomes" id="UP000004291">
    <property type="component" value="Chromosome"/>
</dbReference>
<comment type="caution">
    <text evidence="1">The sequence shown here is derived from an EMBL/GenBank/DDBJ whole genome shotgun (WGS) entry which is preliminary data.</text>
</comment>
<organism evidence="1 2">
    <name type="scientific">Hoeflea phototrophica (strain DSM 17068 / NCIMB 14078 / DFL-43)</name>
    <dbReference type="NCBI Taxonomy" id="411684"/>
    <lineage>
        <taxon>Bacteria</taxon>
        <taxon>Pseudomonadati</taxon>
        <taxon>Pseudomonadota</taxon>
        <taxon>Alphaproteobacteria</taxon>
        <taxon>Hyphomicrobiales</taxon>
        <taxon>Rhizobiaceae</taxon>
        <taxon>Hoeflea</taxon>
    </lineage>
</organism>
<reference evidence="1 2" key="1">
    <citation type="submission" date="2007-10" db="EMBL/GenBank/DDBJ databases">
        <authorList>
            <person name="Wagner-Dobler I."/>
            <person name="Ferriera S."/>
            <person name="Johnson J."/>
            <person name="Kravitz S."/>
            <person name="Beeson K."/>
            <person name="Sutton G."/>
            <person name="Rogers Y.-H."/>
            <person name="Friedman R."/>
            <person name="Frazier M."/>
            <person name="Venter J.C."/>
        </authorList>
    </citation>
    <scope>NUCLEOTIDE SEQUENCE [LARGE SCALE GENOMIC DNA]</scope>
    <source>
        <strain evidence="1 2">DFL-43</strain>
    </source>
</reference>
<dbReference type="OrthoDB" id="8030579at2"/>
<sequence>MGAVRFLIVMLIYSLGAGVAPARADNALLDRWYWALFNVDRGVLSELLSDNALIELEDLGVTQTKMEFIAALDEWEDVAETANFAWQIDAEATQDASQATALVCYQFPGNDLMVRDFFTFDEGIITGSVQSTVGDTCEDF</sequence>
<evidence type="ECO:0000313" key="1">
    <source>
        <dbReference type="EMBL" id="EDQ35221.1"/>
    </source>
</evidence>
<dbReference type="STRING" id="411684.HPDFL43_18542"/>
<gene>
    <name evidence="1" type="ORF">HPDFL43_18542</name>
</gene>
<keyword evidence="2" id="KW-1185">Reference proteome</keyword>
<dbReference type="HOGENOM" id="CLU_1891841_0_0_5"/>
<evidence type="ECO:0008006" key="3">
    <source>
        <dbReference type="Google" id="ProtNLM"/>
    </source>
</evidence>
<dbReference type="RefSeq" id="WP_007199452.1">
    <property type="nucleotide sequence ID" value="NZ_CM002917.1"/>
</dbReference>
<dbReference type="AlphaFoldDB" id="A9CUJ7"/>
<evidence type="ECO:0000313" key="2">
    <source>
        <dbReference type="Proteomes" id="UP000004291"/>
    </source>
</evidence>
<accession>A9CUJ7</accession>